<keyword evidence="5 8" id="KW-1133">Transmembrane helix</keyword>
<gene>
    <name evidence="12" type="primary">LOC110796690</name>
</gene>
<evidence type="ECO:0000313" key="11">
    <source>
        <dbReference type="Proteomes" id="UP000813463"/>
    </source>
</evidence>
<evidence type="ECO:0000256" key="2">
    <source>
        <dbReference type="ARBA" id="ARBA00007727"/>
    </source>
</evidence>
<dbReference type="GO" id="GO:0005794">
    <property type="term" value="C:Golgi apparatus"/>
    <property type="evidence" value="ECO:0000318"/>
    <property type="project" value="GO_Central"/>
</dbReference>
<evidence type="ECO:0000256" key="4">
    <source>
        <dbReference type="ARBA" id="ARBA00022968"/>
    </source>
</evidence>
<keyword evidence="4" id="KW-0735">Signal-anchor</keyword>
<evidence type="ECO:0000256" key="8">
    <source>
        <dbReference type="SAM" id="Phobius"/>
    </source>
</evidence>
<organism evidence="11 12">
    <name type="scientific">Spinacia oleracea</name>
    <name type="common">Spinach</name>
    <dbReference type="NCBI Taxonomy" id="3562"/>
    <lineage>
        <taxon>Eukaryota</taxon>
        <taxon>Viridiplantae</taxon>
        <taxon>Streptophyta</taxon>
        <taxon>Embryophyta</taxon>
        <taxon>Tracheophyta</taxon>
        <taxon>Spermatophyta</taxon>
        <taxon>Magnoliopsida</taxon>
        <taxon>eudicotyledons</taxon>
        <taxon>Gunneridae</taxon>
        <taxon>Pentapetalae</taxon>
        <taxon>Caryophyllales</taxon>
        <taxon>Chenopodiaceae</taxon>
        <taxon>Chenopodioideae</taxon>
        <taxon>Anserineae</taxon>
        <taxon>Spinacia</taxon>
    </lineage>
</organism>
<dbReference type="Proteomes" id="UP000813463">
    <property type="component" value="Chromosome 1"/>
</dbReference>
<proteinExistence type="inferred from homology"/>
<evidence type="ECO:0000256" key="1">
    <source>
        <dbReference type="ARBA" id="ARBA00004167"/>
    </source>
</evidence>
<evidence type="ECO:0000256" key="3">
    <source>
        <dbReference type="ARBA" id="ARBA00022692"/>
    </source>
</evidence>
<dbReference type="GO" id="GO:0016413">
    <property type="term" value="F:O-acetyltransferase activity"/>
    <property type="evidence" value="ECO:0000318"/>
    <property type="project" value="GO_Central"/>
</dbReference>
<comment type="similarity">
    <text evidence="2">Belongs to the PC-esterase family. TBL subfamily.</text>
</comment>
<sequence>MKTNTINPSSSSSLPYDKIHNNARNHKNFTKSYKNGVPPILLWFLGLTSCFSLFLLYSTNPFHFSSQQHIQQQQQKEERQFPPITTRPHPIKQQSGDDKCDLFKGKWVPDLNGSQYTANSCTTIPESKNCFKNGRIDIDFVNWRWKPEGCELPRFDPHTFLKIVGGKKLAFVGDSVARNHMESLLCLLSQAEVPMDVHKDSEDRFRTWHFPSSNFTLMIFWSKFLVKSEERMVNNSGTGSFNLHFDKIDEKWASKLPGLDYVIVSTAHWFFRKNYLYEQGKLIGCVYCDEPNTPELGLNYALRMSIRSALKYINNCKGCKKNMVTLIRTFSPAHFENGAWDTGGGCNRTSPHGEEKGKEIEMEKRFELELRELQIEELERARIEDKGEEKRKLRVLDITRAMLMRPDGHPGEFWGNKWMKGYNDCVHWCLPGPVDAWSDFLLAVLQKEVGL</sequence>
<evidence type="ECO:0000259" key="10">
    <source>
        <dbReference type="Pfam" id="PF14416"/>
    </source>
</evidence>
<feature type="transmembrane region" description="Helical" evidence="8">
    <location>
        <begin position="40"/>
        <end position="58"/>
    </location>
</feature>
<dbReference type="Pfam" id="PF14416">
    <property type="entry name" value="PMR5N"/>
    <property type="match status" value="1"/>
</dbReference>
<feature type="domain" description="Trichome birefringence-like C-terminal" evidence="9">
    <location>
        <begin position="152"/>
        <end position="443"/>
    </location>
</feature>
<name>A0A9R0IXH9_SPIOL</name>
<reference evidence="12" key="2">
    <citation type="submission" date="2025-08" db="UniProtKB">
        <authorList>
            <consortium name="RefSeq"/>
        </authorList>
    </citation>
    <scope>IDENTIFICATION</scope>
    <source>
        <tissue evidence="12">Leaf</tissue>
    </source>
</reference>
<dbReference type="InterPro" id="IPR025846">
    <property type="entry name" value="TBL_N"/>
</dbReference>
<evidence type="ECO:0000259" key="9">
    <source>
        <dbReference type="Pfam" id="PF13839"/>
    </source>
</evidence>
<dbReference type="InterPro" id="IPR029962">
    <property type="entry name" value="TBL"/>
</dbReference>
<feature type="domain" description="Trichome birefringence-like N-terminal" evidence="10">
    <location>
        <begin position="99"/>
        <end position="151"/>
    </location>
</feature>
<keyword evidence="3 8" id="KW-0812">Transmembrane</keyword>
<comment type="subcellular location">
    <subcellularLocation>
        <location evidence="1">Membrane</location>
        <topology evidence="1">Single-pass membrane protein</topology>
    </subcellularLocation>
</comment>
<evidence type="ECO:0000256" key="6">
    <source>
        <dbReference type="ARBA" id="ARBA00023136"/>
    </source>
</evidence>
<dbReference type="PANTHER" id="PTHR32285">
    <property type="entry name" value="PROTEIN TRICHOME BIREFRINGENCE-LIKE 9-RELATED"/>
    <property type="match status" value="1"/>
</dbReference>
<dbReference type="RefSeq" id="XP_021857458.2">
    <property type="nucleotide sequence ID" value="XM_022001766.2"/>
</dbReference>
<dbReference type="GO" id="GO:0016020">
    <property type="term" value="C:membrane"/>
    <property type="evidence" value="ECO:0007669"/>
    <property type="project" value="UniProtKB-SubCell"/>
</dbReference>
<dbReference type="Pfam" id="PF13839">
    <property type="entry name" value="PC-Esterase"/>
    <property type="match status" value="1"/>
</dbReference>
<evidence type="ECO:0000256" key="7">
    <source>
        <dbReference type="SAM" id="MobiDB-lite"/>
    </source>
</evidence>
<evidence type="ECO:0000256" key="5">
    <source>
        <dbReference type="ARBA" id="ARBA00022989"/>
    </source>
</evidence>
<dbReference type="GeneID" id="110796690"/>
<evidence type="ECO:0000313" key="12">
    <source>
        <dbReference type="RefSeq" id="XP_021857458.2"/>
    </source>
</evidence>
<keyword evidence="11" id="KW-1185">Reference proteome</keyword>
<feature type="region of interest" description="Disordered" evidence="7">
    <location>
        <begin position="68"/>
        <end position="98"/>
    </location>
</feature>
<protein>
    <submittedName>
        <fullName evidence="12">Xyloglucan O-acetyltransferase 3</fullName>
    </submittedName>
</protein>
<dbReference type="InterPro" id="IPR026057">
    <property type="entry name" value="TBL_C"/>
</dbReference>
<dbReference type="KEGG" id="soe:110796690"/>
<dbReference type="AlphaFoldDB" id="A0A9R0IXH9"/>
<dbReference type="PANTHER" id="PTHR32285:SF28">
    <property type="entry name" value="XYLOGLUCAN O-ACETYLTRANSFERASE 2"/>
    <property type="match status" value="1"/>
</dbReference>
<reference evidence="11" key="1">
    <citation type="journal article" date="2021" name="Nat. Commun.">
        <title>Genomic analyses provide insights into spinach domestication and the genetic basis of agronomic traits.</title>
        <authorList>
            <person name="Cai X."/>
            <person name="Sun X."/>
            <person name="Xu C."/>
            <person name="Sun H."/>
            <person name="Wang X."/>
            <person name="Ge C."/>
            <person name="Zhang Z."/>
            <person name="Wang Q."/>
            <person name="Fei Z."/>
            <person name="Jiao C."/>
            <person name="Wang Q."/>
        </authorList>
    </citation>
    <scope>NUCLEOTIDE SEQUENCE [LARGE SCALE GENOMIC DNA]</scope>
    <source>
        <strain evidence="11">cv. Varoflay</strain>
    </source>
</reference>
<accession>A0A9R0IXH9</accession>
<keyword evidence="6 8" id="KW-0472">Membrane</keyword>